<evidence type="ECO:0000256" key="1">
    <source>
        <dbReference type="SAM" id="MobiDB-lite"/>
    </source>
</evidence>
<dbReference type="AlphaFoldDB" id="A0A4Y7S5L3"/>
<protein>
    <submittedName>
        <fullName evidence="2">Uncharacterized protein</fullName>
    </submittedName>
</protein>
<gene>
    <name evidence="2" type="ORF">FA13DRAFT_1822629</name>
</gene>
<accession>A0A4Y7S5L3</accession>
<evidence type="ECO:0000313" key="3">
    <source>
        <dbReference type="Proteomes" id="UP000298030"/>
    </source>
</evidence>
<name>A0A4Y7S5L3_COPMI</name>
<dbReference type="OrthoDB" id="10635952at2759"/>
<reference evidence="2 3" key="1">
    <citation type="journal article" date="2019" name="Nat. Ecol. Evol.">
        <title>Megaphylogeny resolves global patterns of mushroom evolution.</title>
        <authorList>
            <person name="Varga T."/>
            <person name="Krizsan K."/>
            <person name="Foldi C."/>
            <person name="Dima B."/>
            <person name="Sanchez-Garcia M."/>
            <person name="Sanchez-Ramirez S."/>
            <person name="Szollosi G.J."/>
            <person name="Szarkandi J.G."/>
            <person name="Papp V."/>
            <person name="Albert L."/>
            <person name="Andreopoulos W."/>
            <person name="Angelini C."/>
            <person name="Antonin V."/>
            <person name="Barry K.W."/>
            <person name="Bougher N.L."/>
            <person name="Buchanan P."/>
            <person name="Buyck B."/>
            <person name="Bense V."/>
            <person name="Catcheside P."/>
            <person name="Chovatia M."/>
            <person name="Cooper J."/>
            <person name="Damon W."/>
            <person name="Desjardin D."/>
            <person name="Finy P."/>
            <person name="Geml J."/>
            <person name="Haridas S."/>
            <person name="Hughes K."/>
            <person name="Justo A."/>
            <person name="Karasinski D."/>
            <person name="Kautmanova I."/>
            <person name="Kiss B."/>
            <person name="Kocsube S."/>
            <person name="Kotiranta H."/>
            <person name="LaButti K.M."/>
            <person name="Lechner B.E."/>
            <person name="Liimatainen K."/>
            <person name="Lipzen A."/>
            <person name="Lukacs Z."/>
            <person name="Mihaltcheva S."/>
            <person name="Morgado L.N."/>
            <person name="Niskanen T."/>
            <person name="Noordeloos M.E."/>
            <person name="Ohm R.A."/>
            <person name="Ortiz-Santana B."/>
            <person name="Ovrebo C."/>
            <person name="Racz N."/>
            <person name="Riley R."/>
            <person name="Savchenko A."/>
            <person name="Shiryaev A."/>
            <person name="Soop K."/>
            <person name="Spirin V."/>
            <person name="Szebenyi C."/>
            <person name="Tomsovsky M."/>
            <person name="Tulloss R.E."/>
            <person name="Uehling J."/>
            <person name="Grigoriev I.V."/>
            <person name="Vagvolgyi C."/>
            <person name="Papp T."/>
            <person name="Martin F.M."/>
            <person name="Miettinen O."/>
            <person name="Hibbett D.S."/>
            <person name="Nagy L.G."/>
        </authorList>
    </citation>
    <scope>NUCLEOTIDE SEQUENCE [LARGE SCALE GENOMIC DNA]</scope>
    <source>
        <strain evidence="2 3">FP101781</strain>
    </source>
</reference>
<proteinExistence type="predicted"/>
<evidence type="ECO:0000313" key="2">
    <source>
        <dbReference type="EMBL" id="TEB16654.1"/>
    </source>
</evidence>
<organism evidence="2 3">
    <name type="scientific">Coprinellus micaceus</name>
    <name type="common">Glistening ink-cap mushroom</name>
    <name type="synonym">Coprinus micaceus</name>
    <dbReference type="NCBI Taxonomy" id="71717"/>
    <lineage>
        <taxon>Eukaryota</taxon>
        <taxon>Fungi</taxon>
        <taxon>Dikarya</taxon>
        <taxon>Basidiomycota</taxon>
        <taxon>Agaricomycotina</taxon>
        <taxon>Agaricomycetes</taxon>
        <taxon>Agaricomycetidae</taxon>
        <taxon>Agaricales</taxon>
        <taxon>Agaricineae</taxon>
        <taxon>Psathyrellaceae</taxon>
        <taxon>Coprinellus</taxon>
    </lineage>
</organism>
<dbReference type="Proteomes" id="UP000298030">
    <property type="component" value="Unassembled WGS sequence"/>
</dbReference>
<comment type="caution">
    <text evidence="2">The sequence shown here is derived from an EMBL/GenBank/DDBJ whole genome shotgun (WGS) entry which is preliminary data.</text>
</comment>
<keyword evidence="3" id="KW-1185">Reference proteome</keyword>
<dbReference type="EMBL" id="QPFP01000323">
    <property type="protein sequence ID" value="TEB16654.1"/>
    <property type="molecule type" value="Genomic_DNA"/>
</dbReference>
<feature type="compositionally biased region" description="Acidic residues" evidence="1">
    <location>
        <begin position="161"/>
        <end position="176"/>
    </location>
</feature>
<sequence>MWSYRPESQSYRGQHGRVVDFSAFLAHEQDSAERAAQKDTQSGRSWSTLPAFGVKLEYTRRHGQIEVVDRRIIVDIPFYLKEHPSTTFIVLITADGDFIAYSFERYQRSFDHVYHWTSDVINKAGVPLPHTSAFSVANGSTIDVMEDWGHEDGSFRMYGGEDGDYEDEDEGDDEVNDQGATVQVGVSANAPHPPEA</sequence>
<feature type="region of interest" description="Disordered" evidence="1">
    <location>
        <begin position="153"/>
        <end position="196"/>
    </location>
</feature>